<feature type="transmembrane region" description="Helical" evidence="2">
    <location>
        <begin position="6"/>
        <end position="23"/>
    </location>
</feature>
<feature type="region of interest" description="Disordered" evidence="1">
    <location>
        <begin position="126"/>
        <end position="158"/>
    </location>
</feature>
<accession>A0A6J7PK21</accession>
<evidence type="ECO:0000313" key="3">
    <source>
        <dbReference type="EMBL" id="CAB5005518.1"/>
    </source>
</evidence>
<name>A0A6J7PK21_9ZZZZ</name>
<feature type="compositionally biased region" description="Basic and acidic residues" evidence="1">
    <location>
        <begin position="134"/>
        <end position="158"/>
    </location>
</feature>
<proteinExistence type="predicted"/>
<gene>
    <name evidence="3" type="ORF">UFOPK3992_00960</name>
</gene>
<evidence type="ECO:0000256" key="2">
    <source>
        <dbReference type="SAM" id="Phobius"/>
    </source>
</evidence>
<protein>
    <submittedName>
        <fullName evidence="3">Unannotated protein</fullName>
    </submittedName>
</protein>
<dbReference type="AlphaFoldDB" id="A0A6J7PK21"/>
<organism evidence="3">
    <name type="scientific">freshwater metagenome</name>
    <dbReference type="NCBI Taxonomy" id="449393"/>
    <lineage>
        <taxon>unclassified sequences</taxon>
        <taxon>metagenomes</taxon>
        <taxon>ecological metagenomes</taxon>
    </lineage>
</organism>
<reference evidence="3" key="1">
    <citation type="submission" date="2020-05" db="EMBL/GenBank/DDBJ databases">
        <authorList>
            <person name="Chiriac C."/>
            <person name="Salcher M."/>
            <person name="Ghai R."/>
            <person name="Kavagutti S V."/>
        </authorList>
    </citation>
    <scope>NUCLEOTIDE SEQUENCE</scope>
</reference>
<dbReference type="EMBL" id="CAFBOZ010000123">
    <property type="protein sequence ID" value="CAB5005518.1"/>
    <property type="molecule type" value="Genomic_DNA"/>
</dbReference>
<keyword evidence="2" id="KW-0812">Transmembrane</keyword>
<sequence length="283" mass="31403">MGSGVIYAVIVGLWALVLIPLWLRSHDRADESRSVDRYRSAMSSLTVGNDDESWSAEPGPAQEAASRRRMVLALLGLMLAGSLVMVLAGVLPLWFMVLPSAALVGFAALSWQQSQRIEAAARREASRQLALQEHPARDRSADRARPKPRSQERTQARRVLVHDDLPEVRRTRDVREAPEVQAADPDRWEAVNSPLPTYVSAPRASRVPRVLDLTHTGEWSGEAMVNEARRVQESDTFSKHYIQDEISSALGDDDAFFDQLAAEARGTRPAGFFDQEAPRAVND</sequence>
<keyword evidence="2" id="KW-1133">Transmembrane helix</keyword>
<keyword evidence="2" id="KW-0472">Membrane</keyword>
<feature type="transmembrane region" description="Helical" evidence="2">
    <location>
        <begin position="70"/>
        <end position="87"/>
    </location>
</feature>
<evidence type="ECO:0000256" key="1">
    <source>
        <dbReference type="SAM" id="MobiDB-lite"/>
    </source>
</evidence>